<reference evidence="5" key="1">
    <citation type="submission" date="2017-10" db="EMBL/GenBank/DDBJ databases">
        <authorList>
            <person name="Kravchenko I.K."/>
            <person name="Grouzdev D.S."/>
        </authorList>
    </citation>
    <scope>NUCLEOTIDE SEQUENCE [LARGE SCALE GENOMIC DNA]</scope>
    <source>
        <strain evidence="5">B2</strain>
    </source>
</reference>
<dbReference type="AlphaFoldDB" id="A0A2B8BGX2"/>
<dbReference type="InterPro" id="IPR038507">
    <property type="entry name" value="YcnI-like_sf"/>
</dbReference>
<gene>
    <name evidence="4" type="ORF">CRT60_10940</name>
</gene>
<feature type="domain" description="YncI copper-binding" evidence="3">
    <location>
        <begin position="26"/>
        <end position="171"/>
    </location>
</feature>
<proteinExistence type="predicted"/>
<feature type="region of interest" description="Disordered" evidence="1">
    <location>
        <begin position="157"/>
        <end position="177"/>
    </location>
</feature>
<feature type="chain" id="PRO_5012180069" description="YncI copper-binding domain-containing protein" evidence="2">
    <location>
        <begin position="26"/>
        <end position="177"/>
    </location>
</feature>
<comment type="caution">
    <text evidence="4">The sequence shown here is derived from an EMBL/GenBank/DDBJ whole genome shotgun (WGS) entry which is preliminary data.</text>
</comment>
<dbReference type="Proteomes" id="UP000225379">
    <property type="component" value="Unassembled WGS sequence"/>
</dbReference>
<dbReference type="InterPro" id="IPR012533">
    <property type="entry name" value="YcnI-copper_dom"/>
</dbReference>
<accession>A0A2B8BGX2</accession>
<feature type="signal peptide" evidence="2">
    <location>
        <begin position="1"/>
        <end position="25"/>
    </location>
</feature>
<dbReference type="Gene3D" id="2.60.40.2230">
    <property type="entry name" value="Uncharacterised protein YcnI-like PF07987, DUF1775"/>
    <property type="match status" value="1"/>
</dbReference>
<sequence length="177" mass="19017">MTRIRSLALAAGTLCLALSAGSAAAHVTLETREAPAGSYYKAVLKVGHGCDGSPTTAIRVRLPDGAVLAKPMPKPGWTLATKEGPYAQPYESHGRSITQGVTEIAWTAGSLPDAWYDEFVFQVVLPKQPAGTMIYIPVVQECEKGVHRWIEIPEAGKPADDYREPAPGLKLTEPKQH</sequence>
<evidence type="ECO:0000256" key="2">
    <source>
        <dbReference type="SAM" id="SignalP"/>
    </source>
</evidence>
<organism evidence="4 5">
    <name type="scientific">Azospirillum palustre</name>
    <dbReference type="NCBI Taxonomy" id="2044885"/>
    <lineage>
        <taxon>Bacteria</taxon>
        <taxon>Pseudomonadati</taxon>
        <taxon>Pseudomonadota</taxon>
        <taxon>Alphaproteobacteria</taxon>
        <taxon>Rhodospirillales</taxon>
        <taxon>Azospirillaceae</taxon>
        <taxon>Azospirillum</taxon>
    </lineage>
</organism>
<keyword evidence="5" id="KW-1185">Reference proteome</keyword>
<protein>
    <recommendedName>
        <fullName evidence="3">YncI copper-binding domain-containing protein</fullName>
    </recommendedName>
</protein>
<name>A0A2B8BGX2_9PROT</name>
<dbReference type="CDD" id="cd08545">
    <property type="entry name" value="YcnI_like"/>
    <property type="match status" value="1"/>
</dbReference>
<dbReference type="OrthoDB" id="9796962at2"/>
<dbReference type="RefSeq" id="WP_098736461.1">
    <property type="nucleotide sequence ID" value="NZ_PDKW01000040.1"/>
</dbReference>
<evidence type="ECO:0000313" key="4">
    <source>
        <dbReference type="EMBL" id="PGH57010.1"/>
    </source>
</evidence>
<evidence type="ECO:0000256" key="1">
    <source>
        <dbReference type="SAM" id="MobiDB-lite"/>
    </source>
</evidence>
<evidence type="ECO:0000259" key="3">
    <source>
        <dbReference type="Pfam" id="PF07987"/>
    </source>
</evidence>
<dbReference type="Pfam" id="PF07987">
    <property type="entry name" value="DUF1775"/>
    <property type="match status" value="1"/>
</dbReference>
<dbReference type="EMBL" id="PDKW01000040">
    <property type="protein sequence ID" value="PGH57010.1"/>
    <property type="molecule type" value="Genomic_DNA"/>
</dbReference>
<evidence type="ECO:0000313" key="5">
    <source>
        <dbReference type="Proteomes" id="UP000225379"/>
    </source>
</evidence>
<keyword evidence="2" id="KW-0732">Signal</keyword>